<keyword evidence="10" id="KW-1185">Reference proteome</keyword>
<comment type="pathway">
    <text evidence="3 8">Carbohydrate metabolism; tricarboxylic acid cycle; oxaloacetate from (S)-malate (quinone route): step 1/1.</text>
</comment>
<comment type="similarity">
    <text evidence="8">Belongs to the MQO family.</text>
</comment>
<dbReference type="PANTHER" id="PTHR43104:SF2">
    <property type="entry name" value="L-2-HYDROXYGLUTARATE DEHYDROGENASE, MITOCHONDRIAL"/>
    <property type="match status" value="1"/>
</dbReference>
<dbReference type="PATRIC" id="fig|1408189.4.peg.1048"/>
<dbReference type="NCBIfam" id="NF003606">
    <property type="entry name" value="PRK05257.2-1"/>
    <property type="match status" value="1"/>
</dbReference>
<dbReference type="GO" id="GO:0008924">
    <property type="term" value="F:L-malate dehydrogenase (quinone) activity"/>
    <property type="evidence" value="ECO:0007669"/>
    <property type="project" value="UniProtKB-UniRule"/>
</dbReference>
<name>A0A0K2H0I1_9CORY</name>
<evidence type="ECO:0000313" key="9">
    <source>
        <dbReference type="EMBL" id="ALA67221.1"/>
    </source>
</evidence>
<dbReference type="SUPFAM" id="SSF51905">
    <property type="entry name" value="FAD/NAD(P)-binding domain"/>
    <property type="match status" value="1"/>
</dbReference>
<gene>
    <name evidence="8" type="primary">mqo</name>
    <name evidence="9" type="ORF">CLAC_05270</name>
</gene>
<dbReference type="Gene3D" id="3.30.9.10">
    <property type="entry name" value="D-Amino Acid Oxidase, subunit A, domain 2"/>
    <property type="match status" value="1"/>
</dbReference>
<dbReference type="GO" id="GO:0047545">
    <property type="term" value="F:(S)-2-hydroxyglutarate dehydrogenase activity"/>
    <property type="evidence" value="ECO:0007669"/>
    <property type="project" value="TreeGrafter"/>
</dbReference>
<dbReference type="STRING" id="1408189.CLAC_05270"/>
<dbReference type="Gene3D" id="3.50.50.60">
    <property type="entry name" value="FAD/NAD(P)-binding domain"/>
    <property type="match status" value="1"/>
</dbReference>
<dbReference type="RefSeq" id="WP_053411992.1">
    <property type="nucleotide sequence ID" value="NZ_CP006841.1"/>
</dbReference>
<evidence type="ECO:0000313" key="10">
    <source>
        <dbReference type="Proteomes" id="UP000058446"/>
    </source>
</evidence>
<keyword evidence="6 8" id="KW-0274">FAD</keyword>
<dbReference type="InterPro" id="IPR036188">
    <property type="entry name" value="FAD/NAD-bd_sf"/>
</dbReference>
<dbReference type="Proteomes" id="UP000058446">
    <property type="component" value="Chromosome"/>
</dbReference>
<dbReference type="NCBIfam" id="TIGR01320">
    <property type="entry name" value="mal_quin_oxido"/>
    <property type="match status" value="1"/>
</dbReference>
<dbReference type="AlphaFoldDB" id="A0A0K2H0I1"/>
<keyword evidence="7 8" id="KW-0560">Oxidoreductase</keyword>
<dbReference type="EMBL" id="CP006841">
    <property type="protein sequence ID" value="ALA67221.1"/>
    <property type="molecule type" value="Genomic_DNA"/>
</dbReference>
<dbReference type="NCBIfam" id="NF009875">
    <property type="entry name" value="PRK13339.1"/>
    <property type="match status" value="1"/>
</dbReference>
<evidence type="ECO:0000256" key="1">
    <source>
        <dbReference type="ARBA" id="ARBA00001139"/>
    </source>
</evidence>
<dbReference type="GO" id="GO:0006099">
    <property type="term" value="P:tricarboxylic acid cycle"/>
    <property type="evidence" value="ECO:0007669"/>
    <property type="project" value="UniProtKB-UniRule"/>
</dbReference>
<dbReference type="Pfam" id="PF06039">
    <property type="entry name" value="Mqo"/>
    <property type="match status" value="1"/>
</dbReference>
<dbReference type="OrthoDB" id="9763983at2"/>
<keyword evidence="5 8" id="KW-0285">Flavoprotein</keyword>
<dbReference type="PANTHER" id="PTHR43104">
    <property type="entry name" value="L-2-HYDROXYGLUTARATE DEHYDROGENASE, MITOCHONDRIAL"/>
    <property type="match status" value="1"/>
</dbReference>
<organism evidence="9 10">
    <name type="scientific">Corynebacterium lactis RW2-5</name>
    <dbReference type="NCBI Taxonomy" id="1408189"/>
    <lineage>
        <taxon>Bacteria</taxon>
        <taxon>Bacillati</taxon>
        <taxon>Actinomycetota</taxon>
        <taxon>Actinomycetes</taxon>
        <taxon>Mycobacteriales</taxon>
        <taxon>Corynebacteriaceae</taxon>
        <taxon>Corynebacterium</taxon>
    </lineage>
</organism>
<sequence>MADNKLPASSGDEVDVVLVGAGIMSATLGVLLKELEPSWSQVMFERLDQPAQESSSPWNNAGTGHSALCELNYTPEKNGKVDVTKAKNINEQFQVSRQLWTSLVENGTLTDPKAFINPVDHTTFAQGPDQVAFMRRRFEALEKEPLFRGQELIEDEARFSEYLPLMAEGRDFSKPVSAIRNPNGTDVNFGALTKQYLAALSDKGTEIRYGHEVTGLKRNGSKWIVTVKNTHTKDVRTLVANFVFVGAGGDALPLLQKARINEIRGFGGFPVSGQWLRCTNEEVIAKHDAKVYGKASVGTPPMSVPHLDTRVIDGQRGLLFGPYAGWNMKFLKKGSNLDLIKSLRPANLPSMMGVGVQEMGLTKYLITEVLKNFDARIESLREYVPNANPDDWELIVAGQRVQVIKPMKAPTFGTLEFGTAVINSWDGTIAGLMGASPGASIAPAVMISLIERCFGKHMGKWAPKLKELVPSYGTKLADDPALFDQVWDASQKALKLER</sequence>
<dbReference type="EC" id="1.1.5.4" evidence="8"/>
<evidence type="ECO:0000256" key="3">
    <source>
        <dbReference type="ARBA" id="ARBA00005012"/>
    </source>
</evidence>
<proteinExistence type="inferred from homology"/>
<accession>A0A0K2H0I1</accession>
<evidence type="ECO:0000256" key="7">
    <source>
        <dbReference type="ARBA" id="ARBA00023002"/>
    </source>
</evidence>
<dbReference type="HAMAP" id="MF_00212">
    <property type="entry name" value="MQO"/>
    <property type="match status" value="1"/>
</dbReference>
<keyword evidence="4 8" id="KW-0816">Tricarboxylic acid cycle</keyword>
<dbReference type="UniPathway" id="UPA00223">
    <property type="reaction ID" value="UER01008"/>
</dbReference>
<comment type="catalytic activity">
    <reaction evidence="1 8">
        <text>(S)-malate + a quinone = a quinol + oxaloacetate</text>
        <dbReference type="Rhea" id="RHEA:46012"/>
        <dbReference type="ChEBI" id="CHEBI:15589"/>
        <dbReference type="ChEBI" id="CHEBI:16452"/>
        <dbReference type="ChEBI" id="CHEBI:24646"/>
        <dbReference type="ChEBI" id="CHEBI:132124"/>
        <dbReference type="EC" id="1.1.5.4"/>
    </reaction>
</comment>
<protein>
    <recommendedName>
        <fullName evidence="8">Probable malate:quinone oxidoreductase</fullName>
        <ecNumber evidence="8">1.1.5.4</ecNumber>
    </recommendedName>
    <alternativeName>
        <fullName evidence="8">MQO</fullName>
    </alternativeName>
    <alternativeName>
        <fullName evidence="8">Malate dehydrogenase [quinone]</fullName>
    </alternativeName>
</protein>
<evidence type="ECO:0000256" key="5">
    <source>
        <dbReference type="ARBA" id="ARBA00022630"/>
    </source>
</evidence>
<comment type="cofactor">
    <cofactor evidence="2 8">
        <name>FAD</name>
        <dbReference type="ChEBI" id="CHEBI:57692"/>
    </cofactor>
</comment>
<dbReference type="InterPro" id="IPR006231">
    <property type="entry name" value="MQO"/>
</dbReference>
<evidence type="ECO:0000256" key="2">
    <source>
        <dbReference type="ARBA" id="ARBA00001974"/>
    </source>
</evidence>
<dbReference type="KEGG" id="clw:CLAC_05270"/>
<evidence type="ECO:0000256" key="6">
    <source>
        <dbReference type="ARBA" id="ARBA00022827"/>
    </source>
</evidence>
<dbReference type="NCBIfam" id="NF003611">
    <property type="entry name" value="PRK05257.3-2"/>
    <property type="match status" value="1"/>
</dbReference>
<evidence type="ECO:0000256" key="8">
    <source>
        <dbReference type="HAMAP-Rule" id="MF_00212"/>
    </source>
</evidence>
<reference evidence="9 10" key="1">
    <citation type="submission" date="2013-10" db="EMBL/GenBank/DDBJ databases">
        <title>Complete genome sequence of Corynebacterium lactis DSM 45799(T), isolated from raw cow milk.</title>
        <authorList>
            <person name="Ruckert C."/>
            <person name="Albersmeier A."/>
            <person name="Lipski A."/>
            <person name="Kalinowski J."/>
        </authorList>
    </citation>
    <scope>NUCLEOTIDE SEQUENCE [LARGE SCALE GENOMIC DNA]</scope>
    <source>
        <strain evidence="9 10">RW2-5</strain>
    </source>
</reference>
<evidence type="ECO:0000256" key="4">
    <source>
        <dbReference type="ARBA" id="ARBA00022532"/>
    </source>
</evidence>